<dbReference type="InterPro" id="IPR006675">
    <property type="entry name" value="HDIG_dom"/>
</dbReference>
<name>A0A7C1HZ05_UNCKA</name>
<keyword evidence="7" id="KW-0175">Coiled coil</keyword>
<dbReference type="PANTHER" id="PTHR12826">
    <property type="entry name" value="RIBONUCLEASE Y"/>
    <property type="match status" value="1"/>
</dbReference>
<dbReference type="EC" id="3.1.-.-" evidence="5 6"/>
<reference evidence="10" key="1">
    <citation type="journal article" date="2020" name="mSystems">
        <title>Genome- and Community-Level Interaction Insights into Carbon Utilization and Element Cycling Functions of Hydrothermarchaeota in Hydrothermal Sediment.</title>
        <authorList>
            <person name="Zhou Z."/>
            <person name="Liu Y."/>
            <person name="Xu W."/>
            <person name="Pan J."/>
            <person name="Luo Z.H."/>
            <person name="Li M."/>
        </authorList>
    </citation>
    <scope>NUCLEOTIDE SEQUENCE [LARGE SCALE GENOMIC DNA]</scope>
    <source>
        <strain evidence="10">SpSt-1219</strain>
    </source>
</reference>
<evidence type="ECO:0000256" key="1">
    <source>
        <dbReference type="ARBA" id="ARBA00022722"/>
    </source>
</evidence>
<evidence type="ECO:0000256" key="6">
    <source>
        <dbReference type="NCBIfam" id="TIGR03319"/>
    </source>
</evidence>
<dbReference type="HAMAP" id="MF_00335">
    <property type="entry name" value="RNase_Y"/>
    <property type="match status" value="1"/>
</dbReference>
<evidence type="ECO:0000256" key="3">
    <source>
        <dbReference type="ARBA" id="ARBA00022801"/>
    </source>
</evidence>
<evidence type="ECO:0000256" key="4">
    <source>
        <dbReference type="ARBA" id="ARBA00022884"/>
    </source>
</evidence>
<evidence type="ECO:0000259" key="9">
    <source>
        <dbReference type="PROSITE" id="PS51831"/>
    </source>
</evidence>
<keyword evidence="4 5" id="KW-0694">RNA-binding</keyword>
<evidence type="ECO:0000256" key="8">
    <source>
        <dbReference type="SAM" id="MobiDB-lite"/>
    </source>
</evidence>
<protein>
    <recommendedName>
        <fullName evidence="5 6">Ribonuclease Y</fullName>
        <shortName evidence="5">RNase Y</shortName>
        <ecNumber evidence="5 6">3.1.-.-</ecNumber>
    </recommendedName>
</protein>
<dbReference type="InterPro" id="IPR036612">
    <property type="entry name" value="KH_dom_type_1_sf"/>
</dbReference>
<dbReference type="GO" id="GO:0006402">
    <property type="term" value="P:mRNA catabolic process"/>
    <property type="evidence" value="ECO:0007669"/>
    <property type="project" value="UniProtKB-UniRule"/>
</dbReference>
<dbReference type="Pfam" id="PF01966">
    <property type="entry name" value="HD"/>
    <property type="match status" value="1"/>
</dbReference>
<evidence type="ECO:0000313" key="10">
    <source>
        <dbReference type="EMBL" id="HDQ88820.1"/>
    </source>
</evidence>
<comment type="similarity">
    <text evidence="5">Belongs to the RNase Y family.</text>
</comment>
<dbReference type="NCBIfam" id="TIGR00277">
    <property type="entry name" value="HDIG"/>
    <property type="match status" value="1"/>
</dbReference>
<feature type="compositionally biased region" description="Low complexity" evidence="8">
    <location>
        <begin position="45"/>
        <end position="57"/>
    </location>
</feature>
<dbReference type="SMART" id="SM00471">
    <property type="entry name" value="HDc"/>
    <property type="match status" value="1"/>
</dbReference>
<feature type="region of interest" description="Disordered" evidence="8">
    <location>
        <begin position="28"/>
        <end position="70"/>
    </location>
</feature>
<dbReference type="CDD" id="cd22431">
    <property type="entry name" value="KH-I_RNaseY"/>
    <property type="match status" value="1"/>
</dbReference>
<accession>A0A7C1HZ05</accession>
<keyword evidence="2 5" id="KW-0255">Endonuclease</keyword>
<evidence type="ECO:0000256" key="2">
    <source>
        <dbReference type="ARBA" id="ARBA00022759"/>
    </source>
</evidence>
<dbReference type="GO" id="GO:0003723">
    <property type="term" value="F:RNA binding"/>
    <property type="evidence" value="ECO:0007669"/>
    <property type="project" value="UniProtKB-UniRule"/>
</dbReference>
<dbReference type="InterPro" id="IPR022711">
    <property type="entry name" value="RNase_Y_N"/>
</dbReference>
<dbReference type="CDD" id="cd00077">
    <property type="entry name" value="HDc"/>
    <property type="match status" value="1"/>
</dbReference>
<dbReference type="InterPro" id="IPR004087">
    <property type="entry name" value="KH_dom"/>
</dbReference>
<dbReference type="SUPFAM" id="SSF54791">
    <property type="entry name" value="Eukaryotic type KH-domain (KH-domain type I)"/>
    <property type="match status" value="1"/>
</dbReference>
<dbReference type="Pfam" id="PF00013">
    <property type="entry name" value="KH_1"/>
    <property type="match status" value="1"/>
</dbReference>
<dbReference type="PANTHER" id="PTHR12826:SF15">
    <property type="entry name" value="RIBONUCLEASE Y"/>
    <property type="match status" value="1"/>
</dbReference>
<feature type="domain" description="HD" evidence="9">
    <location>
        <begin position="381"/>
        <end position="473"/>
    </location>
</feature>
<dbReference type="GO" id="GO:0004521">
    <property type="term" value="F:RNA endonuclease activity"/>
    <property type="evidence" value="ECO:0007669"/>
    <property type="project" value="UniProtKB-UniRule"/>
</dbReference>
<sequence>MELILIIGLITSALVVGGVVYSLQNKDADKNKGKDASQKEDAPTEDTSSSVEEPVVPLSQETSPQEPVKEEKTLEIEVKEVAEVAPVSPTPLAIDSHQLVREAKNRAKEILLEARDKALQVTNEAVEKAAQTRAEVAESEKTLAVTEAKIEAQREELKEKSETINATKEAIEKKKEELDQVLLKQKEKLQEVSSLTREEAREILLSRFDKDLQEEKAKRIRQLEEDIKKTAEQKSQEILLDALSHGTTDYVVEHTTTKVKLPDPEMKGRIIGKEGRNIMSFEKLTGVELDMDSSPGNIIVSCFDPVRREIGKIALERLLSDGRIQPVRIEDLVAETQKEIDHIIYKEGNKLCHMLGVYDLPKEIVSILGKFKYRFSYGQNLVKHTLEVANIGMVLARELNADVDVVKMGCLLHDIGKVLSPDGKGSHVDHGIEYLQGKGISEEVMACIKEHHGDKYSSIESALVGLADHISGARPGARSEDYESFSKRMRDLEEAALSFDGVEKAYAISAGREVRVFVEPKIVDDASTALLAREIARKIELEQTYPGVVNVTVIRETRIMETAR</sequence>
<dbReference type="InterPro" id="IPR004088">
    <property type="entry name" value="KH_dom_type_1"/>
</dbReference>
<dbReference type="AlphaFoldDB" id="A0A7C1HZ05"/>
<feature type="compositionally biased region" description="Basic and acidic residues" evidence="8">
    <location>
        <begin position="28"/>
        <end position="42"/>
    </location>
</feature>
<dbReference type="EMBL" id="DSDM01000095">
    <property type="protein sequence ID" value="HDQ88820.1"/>
    <property type="molecule type" value="Genomic_DNA"/>
</dbReference>
<comment type="function">
    <text evidence="5">Endoribonuclease that initiates mRNA decay.</text>
</comment>
<dbReference type="Proteomes" id="UP000886066">
    <property type="component" value="Unassembled WGS sequence"/>
</dbReference>
<dbReference type="InterPro" id="IPR003607">
    <property type="entry name" value="HD/PDEase_dom"/>
</dbReference>
<dbReference type="Pfam" id="PF12072">
    <property type="entry name" value="RNase_Y_N"/>
    <property type="match status" value="1"/>
</dbReference>
<dbReference type="GO" id="GO:0005886">
    <property type="term" value="C:plasma membrane"/>
    <property type="evidence" value="ECO:0007669"/>
    <property type="project" value="UniProtKB-UniRule"/>
</dbReference>
<evidence type="ECO:0000256" key="7">
    <source>
        <dbReference type="SAM" id="Coils"/>
    </source>
</evidence>
<dbReference type="Gene3D" id="1.10.3210.10">
    <property type="entry name" value="Hypothetical protein af1432"/>
    <property type="match status" value="1"/>
</dbReference>
<keyword evidence="3 5" id="KW-0378">Hydrolase</keyword>
<organism evidence="10">
    <name type="scientific">candidate division WWE3 bacterium</name>
    <dbReference type="NCBI Taxonomy" id="2053526"/>
    <lineage>
        <taxon>Bacteria</taxon>
        <taxon>Katanobacteria</taxon>
    </lineage>
</organism>
<dbReference type="GO" id="GO:0016787">
    <property type="term" value="F:hydrolase activity"/>
    <property type="evidence" value="ECO:0007669"/>
    <property type="project" value="UniProtKB-KW"/>
</dbReference>
<dbReference type="SUPFAM" id="SSF109604">
    <property type="entry name" value="HD-domain/PDEase-like"/>
    <property type="match status" value="1"/>
</dbReference>
<keyword evidence="1 5" id="KW-0540">Nuclease</keyword>
<feature type="coiled-coil region" evidence="7">
    <location>
        <begin position="129"/>
        <end position="233"/>
    </location>
</feature>
<dbReference type="InterPro" id="IPR006674">
    <property type="entry name" value="HD_domain"/>
</dbReference>
<proteinExistence type="inferred from homology"/>
<dbReference type="SMART" id="SM00322">
    <property type="entry name" value="KH"/>
    <property type="match status" value="1"/>
</dbReference>
<dbReference type="PROSITE" id="PS51831">
    <property type="entry name" value="HD"/>
    <property type="match status" value="1"/>
</dbReference>
<evidence type="ECO:0000256" key="5">
    <source>
        <dbReference type="HAMAP-Rule" id="MF_00335"/>
    </source>
</evidence>
<comment type="caution">
    <text evidence="10">The sequence shown here is derived from an EMBL/GenBank/DDBJ whole genome shotgun (WGS) entry which is preliminary data.</text>
</comment>
<gene>
    <name evidence="5 10" type="primary">rny</name>
    <name evidence="10" type="ORF">ENN92_01590</name>
</gene>
<dbReference type="NCBIfam" id="TIGR03319">
    <property type="entry name" value="RNase_Y"/>
    <property type="match status" value="1"/>
</dbReference>
<dbReference type="InterPro" id="IPR017705">
    <property type="entry name" value="Ribonuclease_Y"/>
</dbReference>